<dbReference type="SUPFAM" id="SSF52499">
    <property type="entry name" value="Isochorismatase-like hydrolases"/>
    <property type="match status" value="1"/>
</dbReference>
<dbReference type="GO" id="GO:0008936">
    <property type="term" value="F:nicotinamidase activity"/>
    <property type="evidence" value="ECO:0007669"/>
    <property type="project" value="UniProtKB-EC"/>
</dbReference>
<keyword evidence="11" id="KW-1185">Reference proteome</keyword>
<evidence type="ECO:0000313" key="10">
    <source>
        <dbReference type="EMBL" id="KAF4510010.1"/>
    </source>
</evidence>
<accession>A0A8H4PT41</accession>
<dbReference type="PANTHER" id="PTHR11080">
    <property type="entry name" value="PYRAZINAMIDASE/NICOTINAMIDASE"/>
    <property type="match status" value="1"/>
</dbReference>
<evidence type="ECO:0000256" key="4">
    <source>
        <dbReference type="ARBA" id="ARBA00022801"/>
    </source>
</evidence>
<dbReference type="InterPro" id="IPR052347">
    <property type="entry name" value="Isochorismatase_Nicotinamidase"/>
</dbReference>
<dbReference type="PANTHER" id="PTHR11080:SF2">
    <property type="entry name" value="LD05707P"/>
    <property type="match status" value="1"/>
</dbReference>
<organism evidence="10 11">
    <name type="scientific">Ophiocordyceps sinensis</name>
    <dbReference type="NCBI Taxonomy" id="72228"/>
    <lineage>
        <taxon>Eukaryota</taxon>
        <taxon>Fungi</taxon>
        <taxon>Dikarya</taxon>
        <taxon>Ascomycota</taxon>
        <taxon>Pezizomycotina</taxon>
        <taxon>Sordariomycetes</taxon>
        <taxon>Hypocreomycetidae</taxon>
        <taxon>Hypocreales</taxon>
        <taxon>Ophiocordycipitaceae</taxon>
        <taxon>Ophiocordyceps</taxon>
    </lineage>
</organism>
<evidence type="ECO:0000256" key="1">
    <source>
        <dbReference type="ARBA" id="ARBA00006336"/>
    </source>
</evidence>
<evidence type="ECO:0000256" key="3">
    <source>
        <dbReference type="ARBA" id="ARBA00022723"/>
    </source>
</evidence>
<dbReference type="OrthoDB" id="3341310at2759"/>
<dbReference type="InterPro" id="IPR036380">
    <property type="entry name" value="Isochorismatase-like_sf"/>
</dbReference>
<dbReference type="EC" id="3.5.1.19" evidence="6"/>
<evidence type="ECO:0000256" key="8">
    <source>
        <dbReference type="SAM" id="MobiDB-lite"/>
    </source>
</evidence>
<evidence type="ECO:0000256" key="7">
    <source>
        <dbReference type="ARBA" id="ARBA00043224"/>
    </source>
</evidence>
<dbReference type="CDD" id="cd01011">
    <property type="entry name" value="nicotinamidase"/>
    <property type="match status" value="1"/>
</dbReference>
<name>A0A8H4PT41_9HYPO</name>
<dbReference type="Pfam" id="PF00857">
    <property type="entry name" value="Isochorismatase"/>
    <property type="match status" value="1"/>
</dbReference>
<dbReference type="Gene3D" id="3.40.50.850">
    <property type="entry name" value="Isochorismatase-like"/>
    <property type="match status" value="1"/>
</dbReference>
<sequence>MKYSPIAIAALPGLVYAASNNTNSSAAAPSANFRPALIVVDYQNDFTTGSLKVPGASQIAKPILELLSYPFTLKIATRDWHPQNHISFASNHNGTTAFVNKIRIFHPKNHSLSYETTLWPDHCVQNTHGAELVPALNGTKFNYTVDKGQRSDVEMYSAFWDPFKVSISPLLEILRNSSISHVYVVGLAADFCVNATAQDAHAEGFQTVIVDEGTRAVFPDMWLNNSKAITASGVPVVSLDGKEVERVRALDPNGASRGIASEDGGRVSNDRELPTGPDPKDPKFKANEPPSSN</sequence>
<feature type="region of interest" description="Disordered" evidence="8">
    <location>
        <begin position="251"/>
        <end position="293"/>
    </location>
</feature>
<dbReference type="EMBL" id="JAAVMX010000003">
    <property type="protein sequence ID" value="KAF4510010.1"/>
    <property type="molecule type" value="Genomic_DNA"/>
</dbReference>
<evidence type="ECO:0000313" key="11">
    <source>
        <dbReference type="Proteomes" id="UP000557566"/>
    </source>
</evidence>
<reference evidence="10 11" key="1">
    <citation type="journal article" date="2020" name="Genome Biol. Evol.">
        <title>A new high-quality draft genome assembly of the Chinese cordyceps Ophiocordyceps sinensis.</title>
        <authorList>
            <person name="Shu R."/>
            <person name="Zhang J."/>
            <person name="Meng Q."/>
            <person name="Zhang H."/>
            <person name="Zhou G."/>
            <person name="Li M."/>
            <person name="Wu P."/>
            <person name="Zhao Y."/>
            <person name="Chen C."/>
            <person name="Qin Q."/>
        </authorList>
    </citation>
    <scope>NUCLEOTIDE SEQUENCE [LARGE SCALE GENOMIC DNA]</scope>
    <source>
        <strain evidence="10 11">IOZ07</strain>
    </source>
</reference>
<evidence type="ECO:0000256" key="5">
    <source>
        <dbReference type="ARBA" id="ARBA00037900"/>
    </source>
</evidence>
<evidence type="ECO:0000256" key="2">
    <source>
        <dbReference type="ARBA" id="ARBA00022642"/>
    </source>
</evidence>
<comment type="pathway">
    <text evidence="5">Cofactor biosynthesis; nicotinate biosynthesis; nicotinate from nicotinamide: step 1/1.</text>
</comment>
<keyword evidence="4" id="KW-0378">Hydrolase</keyword>
<comment type="similarity">
    <text evidence="1">Belongs to the isochorismatase family.</text>
</comment>
<dbReference type="Proteomes" id="UP000557566">
    <property type="component" value="Unassembled WGS sequence"/>
</dbReference>
<protein>
    <recommendedName>
        <fullName evidence="6">nicotinamidase</fullName>
        <ecNumber evidence="6">3.5.1.19</ecNumber>
    </recommendedName>
    <alternativeName>
        <fullName evidence="7">Nicotinamide deamidase</fullName>
    </alternativeName>
</protein>
<gene>
    <name evidence="10" type="ORF">G6O67_001938</name>
</gene>
<keyword evidence="2" id="KW-0662">Pyridine nucleotide biosynthesis</keyword>
<feature type="domain" description="Isochorismatase-like" evidence="9">
    <location>
        <begin position="36"/>
        <end position="239"/>
    </location>
</feature>
<proteinExistence type="inferred from homology"/>
<dbReference type="GO" id="GO:0019363">
    <property type="term" value="P:pyridine nucleotide biosynthetic process"/>
    <property type="evidence" value="ECO:0007669"/>
    <property type="project" value="UniProtKB-KW"/>
</dbReference>
<dbReference type="AlphaFoldDB" id="A0A8H4PT41"/>
<dbReference type="InterPro" id="IPR000868">
    <property type="entry name" value="Isochorismatase-like_dom"/>
</dbReference>
<comment type="caution">
    <text evidence="10">The sequence shown here is derived from an EMBL/GenBank/DDBJ whole genome shotgun (WGS) entry which is preliminary data.</text>
</comment>
<evidence type="ECO:0000259" key="9">
    <source>
        <dbReference type="Pfam" id="PF00857"/>
    </source>
</evidence>
<keyword evidence="3" id="KW-0479">Metal-binding</keyword>
<feature type="compositionally biased region" description="Basic and acidic residues" evidence="8">
    <location>
        <begin position="263"/>
        <end position="286"/>
    </location>
</feature>
<dbReference type="GO" id="GO:0046872">
    <property type="term" value="F:metal ion binding"/>
    <property type="evidence" value="ECO:0007669"/>
    <property type="project" value="UniProtKB-KW"/>
</dbReference>
<evidence type="ECO:0000256" key="6">
    <source>
        <dbReference type="ARBA" id="ARBA00039017"/>
    </source>
</evidence>